<sequence>MFKNFLFFYKVATFADIKRLTLTVGIRYKKDLIIIPSNLL</sequence>
<comment type="caution">
    <text evidence="1">The sequence shown here is derived from an EMBL/GenBank/DDBJ whole genome shotgun (WGS) entry which is preliminary data.</text>
</comment>
<evidence type="ECO:0000313" key="2">
    <source>
        <dbReference type="Proteomes" id="UP001549097"/>
    </source>
</evidence>
<gene>
    <name evidence="1" type="ORF">ABID52_000649</name>
</gene>
<accession>A0ABV2LHW5</accession>
<reference evidence="1 2" key="1">
    <citation type="submission" date="2024-06" db="EMBL/GenBank/DDBJ databases">
        <title>Genomic Encyclopedia of Type Strains, Phase IV (KMG-IV): sequencing the most valuable type-strain genomes for metagenomic binning, comparative biology and taxonomic classification.</title>
        <authorList>
            <person name="Goeker M."/>
        </authorList>
    </citation>
    <scope>NUCLEOTIDE SEQUENCE [LARGE SCALE GENOMIC DNA]</scope>
    <source>
        <strain evidence="1 2">DSM 100124</strain>
    </source>
</reference>
<dbReference type="Proteomes" id="UP001549097">
    <property type="component" value="Unassembled WGS sequence"/>
</dbReference>
<name>A0ABV2LHW5_9BACL</name>
<protein>
    <submittedName>
        <fullName evidence="1">Uncharacterized protein</fullName>
    </submittedName>
</protein>
<proteinExistence type="predicted"/>
<keyword evidence="2" id="KW-1185">Reference proteome</keyword>
<organism evidence="1 2">
    <name type="scientific">Fictibacillus halophilus</name>
    <dbReference type="NCBI Taxonomy" id="1610490"/>
    <lineage>
        <taxon>Bacteria</taxon>
        <taxon>Bacillati</taxon>
        <taxon>Bacillota</taxon>
        <taxon>Bacilli</taxon>
        <taxon>Bacillales</taxon>
        <taxon>Fictibacillaceae</taxon>
        <taxon>Fictibacillus</taxon>
    </lineage>
</organism>
<evidence type="ECO:0000313" key="1">
    <source>
        <dbReference type="EMBL" id="MET3727068.1"/>
    </source>
</evidence>
<dbReference type="EMBL" id="JBEPMP010000001">
    <property type="protein sequence ID" value="MET3727068.1"/>
    <property type="molecule type" value="Genomic_DNA"/>
</dbReference>